<dbReference type="PANTHER" id="PTHR36842:SF1">
    <property type="entry name" value="PROTEIN TOLB"/>
    <property type="match status" value="1"/>
</dbReference>
<comment type="caution">
    <text evidence="2">The sequence shown here is derived from an EMBL/GenBank/DDBJ whole genome shotgun (WGS) entry which is preliminary data.</text>
</comment>
<evidence type="ECO:0000313" key="3">
    <source>
        <dbReference type="Proteomes" id="UP001166402"/>
    </source>
</evidence>
<feature type="chain" id="PRO_5047487323" evidence="1">
    <location>
        <begin position="25"/>
        <end position="349"/>
    </location>
</feature>
<proteinExistence type="predicted"/>
<dbReference type="PROSITE" id="PS51257">
    <property type="entry name" value="PROKAR_LIPOPROTEIN"/>
    <property type="match status" value="1"/>
</dbReference>
<dbReference type="PANTHER" id="PTHR36842">
    <property type="entry name" value="PROTEIN TOLB HOMOLOG"/>
    <property type="match status" value="1"/>
</dbReference>
<dbReference type="InterPro" id="IPR011042">
    <property type="entry name" value="6-blade_b-propeller_TolB-like"/>
</dbReference>
<evidence type="ECO:0000313" key="2">
    <source>
        <dbReference type="EMBL" id="MBP2072172.1"/>
    </source>
</evidence>
<reference evidence="2" key="1">
    <citation type="submission" date="2021-03" db="EMBL/GenBank/DDBJ databases">
        <title>Genomic Encyclopedia of Type Strains, Phase IV (KMG-IV): sequencing the most valuable type-strain genomes for metagenomic binning, comparative biology and taxonomic classification.</title>
        <authorList>
            <person name="Goeker M."/>
        </authorList>
    </citation>
    <scope>NUCLEOTIDE SEQUENCE</scope>
    <source>
        <strain evidence="2">DSM 101588</strain>
    </source>
</reference>
<keyword evidence="3" id="KW-1185">Reference proteome</keyword>
<feature type="signal peptide" evidence="1">
    <location>
        <begin position="1"/>
        <end position="24"/>
    </location>
</feature>
<dbReference type="EMBL" id="JAGGLT010000017">
    <property type="protein sequence ID" value="MBP2072172.1"/>
    <property type="molecule type" value="Genomic_DNA"/>
</dbReference>
<keyword evidence="1" id="KW-0732">Signal</keyword>
<sequence>MKKNIIILSIILLSILLTSCHVKTNSQIHKSLNIDNASIIPQNTIPLGFDKYKKRILVSIENKNNEKTELGFYDLNTSVVKPVIKPVNTDKNIINAATDGKYIAWVEASDNPYGNDWIIYAYNIKNGTIKKIDYGKLNEKSASKVSFNQQPNLSLDSSKLVWSTYEIQNNKILCSLILYDLANDKKQVIRSIDGLGNSYIGHPKIFGNYIVWHEGKIEEQSEVGKVYLYNISNSKIAKISDNGFTPNIYGENIVWVSDKSHISLYNLKTKNTVEIVKGDAVERWFPSLNDTYITWYDNMGILELYNIKTGKLQDFPIKTNNFSSIMGNVLSWTKLENNKGITQFITLSE</sequence>
<dbReference type="Proteomes" id="UP001166402">
    <property type="component" value="Unassembled WGS sequence"/>
</dbReference>
<evidence type="ECO:0000256" key="1">
    <source>
        <dbReference type="SAM" id="SignalP"/>
    </source>
</evidence>
<name>A0ABS4NGM3_9THEO</name>
<dbReference type="SUPFAM" id="SSF69304">
    <property type="entry name" value="Tricorn protease N-terminal domain"/>
    <property type="match status" value="1"/>
</dbReference>
<accession>A0ABS4NGM3</accession>
<organism evidence="2 3">
    <name type="scientific">Thermoanaerobacterium butyriciformans</name>
    <dbReference type="NCBI Taxonomy" id="1702242"/>
    <lineage>
        <taxon>Bacteria</taxon>
        <taxon>Bacillati</taxon>
        <taxon>Bacillota</taxon>
        <taxon>Clostridia</taxon>
        <taxon>Thermoanaerobacterales</taxon>
        <taxon>Thermoanaerobacteraceae</taxon>
        <taxon>Thermoanaerobacterium</taxon>
    </lineage>
</organism>
<protein>
    <submittedName>
        <fullName evidence="2">Uncharacterized protein</fullName>
    </submittedName>
</protein>
<dbReference type="Gene3D" id="2.120.10.30">
    <property type="entry name" value="TolB, C-terminal domain"/>
    <property type="match status" value="1"/>
</dbReference>
<dbReference type="RefSeq" id="WP_209453969.1">
    <property type="nucleotide sequence ID" value="NZ_JAGGLT010000017.1"/>
</dbReference>
<gene>
    <name evidence="2" type="ORF">J2Z80_001702</name>
</gene>